<evidence type="ECO:0000313" key="2">
    <source>
        <dbReference type="EMBL" id="KAF3507619.1"/>
    </source>
</evidence>
<organism evidence="2 3">
    <name type="scientific">Brassica cretica</name>
    <name type="common">Mustard</name>
    <dbReference type="NCBI Taxonomy" id="69181"/>
    <lineage>
        <taxon>Eukaryota</taxon>
        <taxon>Viridiplantae</taxon>
        <taxon>Streptophyta</taxon>
        <taxon>Embryophyta</taxon>
        <taxon>Tracheophyta</taxon>
        <taxon>Spermatophyta</taxon>
        <taxon>Magnoliopsida</taxon>
        <taxon>eudicotyledons</taxon>
        <taxon>Gunneridae</taxon>
        <taxon>Pentapetalae</taxon>
        <taxon>rosids</taxon>
        <taxon>malvids</taxon>
        <taxon>Brassicales</taxon>
        <taxon>Brassicaceae</taxon>
        <taxon>Brassiceae</taxon>
        <taxon>Brassica</taxon>
    </lineage>
</organism>
<evidence type="ECO:0000313" key="3">
    <source>
        <dbReference type="Proteomes" id="UP000712600"/>
    </source>
</evidence>
<comment type="caution">
    <text evidence="2">The sequence shown here is derived from an EMBL/GenBank/DDBJ whole genome shotgun (WGS) entry which is preliminary data.</text>
</comment>
<dbReference type="EMBL" id="QGKX02001521">
    <property type="protein sequence ID" value="KAF3507619.1"/>
    <property type="molecule type" value="Genomic_DNA"/>
</dbReference>
<name>A0A8S9NVT4_BRACR</name>
<gene>
    <name evidence="2" type="ORF">F2Q69_00007832</name>
</gene>
<dbReference type="Proteomes" id="UP000712600">
    <property type="component" value="Unassembled WGS sequence"/>
</dbReference>
<protein>
    <submittedName>
        <fullName evidence="2">Uncharacterized protein</fullName>
    </submittedName>
</protein>
<accession>A0A8S9NVT4</accession>
<feature type="compositionally biased region" description="Basic and acidic residues" evidence="1">
    <location>
        <begin position="67"/>
        <end position="94"/>
    </location>
</feature>
<reference evidence="2" key="1">
    <citation type="submission" date="2019-12" db="EMBL/GenBank/DDBJ databases">
        <title>Genome sequencing and annotation of Brassica cretica.</title>
        <authorList>
            <person name="Studholme D.J."/>
            <person name="Sarris P."/>
        </authorList>
    </citation>
    <scope>NUCLEOTIDE SEQUENCE</scope>
    <source>
        <strain evidence="2">PFS-109/04</strain>
        <tissue evidence="2">Leaf</tissue>
    </source>
</reference>
<proteinExistence type="predicted"/>
<dbReference type="AlphaFoldDB" id="A0A8S9NVT4"/>
<evidence type="ECO:0000256" key="1">
    <source>
        <dbReference type="SAM" id="MobiDB-lite"/>
    </source>
</evidence>
<sequence>MTENYKTYSKCYKTTKQKTTRVPPLRDRSYGGAKTLLQGRETVLGSKTSLAKHNNLTSEVERIEVREEGRANRREASAEGEERVGRKERERDGSENLAGRRILVEEEEEEEMRVVEEDAIEEATKLLLP</sequence>
<feature type="region of interest" description="Disordered" evidence="1">
    <location>
        <begin position="67"/>
        <end position="102"/>
    </location>
</feature>